<organism evidence="9 10">
    <name type="scientific">Colletotrichum chrysophilum</name>
    <dbReference type="NCBI Taxonomy" id="1836956"/>
    <lineage>
        <taxon>Eukaryota</taxon>
        <taxon>Fungi</taxon>
        <taxon>Dikarya</taxon>
        <taxon>Ascomycota</taxon>
        <taxon>Pezizomycotina</taxon>
        <taxon>Sordariomycetes</taxon>
        <taxon>Hypocreomycetidae</taxon>
        <taxon>Glomerellales</taxon>
        <taxon>Glomerellaceae</taxon>
        <taxon>Colletotrichum</taxon>
        <taxon>Colletotrichum gloeosporioides species complex</taxon>
    </lineage>
</organism>
<evidence type="ECO:0000256" key="2">
    <source>
        <dbReference type="ARBA" id="ARBA00022833"/>
    </source>
</evidence>
<keyword evidence="3" id="KW-0805">Transcription regulation</keyword>
<evidence type="ECO:0000256" key="1">
    <source>
        <dbReference type="ARBA" id="ARBA00022723"/>
    </source>
</evidence>
<evidence type="ECO:0000259" key="7">
    <source>
        <dbReference type="PROSITE" id="PS50048"/>
    </source>
</evidence>
<keyword evidence="10" id="KW-1185">Reference proteome</keyword>
<evidence type="ECO:0000259" key="8">
    <source>
        <dbReference type="PROSITE" id="PS50157"/>
    </source>
</evidence>
<proteinExistence type="predicted"/>
<keyword evidence="5" id="KW-0539">Nucleus</keyword>
<evidence type="ECO:0000256" key="3">
    <source>
        <dbReference type="ARBA" id="ARBA00023015"/>
    </source>
</evidence>
<evidence type="ECO:0000313" key="9">
    <source>
        <dbReference type="EMBL" id="KAK1842252.1"/>
    </source>
</evidence>
<dbReference type="EMBL" id="JAQOWY010000425">
    <property type="protein sequence ID" value="KAK1842252.1"/>
    <property type="molecule type" value="Genomic_DNA"/>
</dbReference>
<dbReference type="Gene3D" id="4.10.240.10">
    <property type="entry name" value="Zn(2)-C6 fungal-type DNA-binding domain"/>
    <property type="match status" value="1"/>
</dbReference>
<dbReference type="GO" id="GO:0008270">
    <property type="term" value="F:zinc ion binding"/>
    <property type="evidence" value="ECO:0007669"/>
    <property type="project" value="UniProtKB-KW"/>
</dbReference>
<dbReference type="InterPro" id="IPR036864">
    <property type="entry name" value="Zn2-C6_fun-type_DNA-bd_sf"/>
</dbReference>
<keyword evidence="1" id="KW-0479">Metal-binding</keyword>
<dbReference type="GO" id="GO:0000981">
    <property type="term" value="F:DNA-binding transcription factor activity, RNA polymerase II-specific"/>
    <property type="evidence" value="ECO:0007669"/>
    <property type="project" value="InterPro"/>
</dbReference>
<keyword evidence="6" id="KW-0863">Zinc-finger</keyword>
<keyword evidence="2" id="KW-0862">Zinc</keyword>
<protein>
    <submittedName>
        <fullName evidence="9">C6 finger domain-containing protein</fullName>
    </submittedName>
</protein>
<dbReference type="InterPro" id="IPR013087">
    <property type="entry name" value="Znf_C2H2_type"/>
</dbReference>
<dbReference type="PROSITE" id="PS50048">
    <property type="entry name" value="ZN2_CY6_FUNGAL_2"/>
    <property type="match status" value="1"/>
</dbReference>
<dbReference type="AlphaFoldDB" id="A0AAD9EC32"/>
<dbReference type="SMART" id="SM00066">
    <property type="entry name" value="GAL4"/>
    <property type="match status" value="1"/>
</dbReference>
<dbReference type="Pfam" id="PF00172">
    <property type="entry name" value="Zn_clus"/>
    <property type="match status" value="1"/>
</dbReference>
<dbReference type="Proteomes" id="UP001243330">
    <property type="component" value="Unassembled WGS sequence"/>
</dbReference>
<dbReference type="PANTHER" id="PTHR47660">
    <property type="entry name" value="TRANSCRIPTION FACTOR WITH C2H2 AND ZN(2)-CYS(6) DNA BINDING DOMAIN (EUROFUNG)-RELATED-RELATED"/>
    <property type="match status" value="1"/>
</dbReference>
<evidence type="ECO:0000256" key="6">
    <source>
        <dbReference type="PROSITE-ProRule" id="PRU00042"/>
    </source>
</evidence>
<sequence>MTTCLQRTNLIQSPPSPRASRVRIASPSRFFALRRSITMNLDTAEDLFNFSLVQAAPPVLFCTICNKPFSQETALKRHVAYCRRTRNRPRIRPKPCIECRAAKSKCNLEERCSRCVKKGLVCSYSDAVTYQRQNEPAAASIPIPPASDSIGELNLYGGTQDTGTLCLPAGEAQDWISSYNLGGVDLNRLTPENLAVCLPNEIDGDTDMILSGRLHEIAISGMVNDCTISSISRISFPLSSIRPHSAAVQASASVIRQSLAAYPQMMLRRSTFPPFIHPHQDKSKLPVPLSNCMGIAVLYAARNKDTQAFLWKTIRDEQERCLREMTGWSKYDVFAAMQSQLIYIMMRVVDGCCGGEVQGREYNTNMLLAYKGFWSQLIALDMTSCDAAVSKTTEWDDWILEESLTRYISVFFAIDGR</sequence>
<evidence type="ECO:0000256" key="4">
    <source>
        <dbReference type="ARBA" id="ARBA00023163"/>
    </source>
</evidence>
<dbReference type="PROSITE" id="PS50157">
    <property type="entry name" value="ZINC_FINGER_C2H2_2"/>
    <property type="match status" value="1"/>
</dbReference>
<reference evidence="9" key="1">
    <citation type="submission" date="2023-01" db="EMBL/GenBank/DDBJ databases">
        <title>Colletotrichum chrysophilum M932 genome sequence.</title>
        <authorList>
            <person name="Baroncelli R."/>
        </authorList>
    </citation>
    <scope>NUCLEOTIDE SEQUENCE</scope>
    <source>
        <strain evidence="9">M932</strain>
    </source>
</reference>
<keyword evidence="4" id="KW-0804">Transcription</keyword>
<feature type="domain" description="C2H2-type" evidence="8">
    <location>
        <begin position="60"/>
        <end position="89"/>
    </location>
</feature>
<evidence type="ECO:0000256" key="5">
    <source>
        <dbReference type="ARBA" id="ARBA00023242"/>
    </source>
</evidence>
<dbReference type="PANTHER" id="PTHR47660:SF3">
    <property type="entry name" value="FINGER DOMAIN PROTEIN, PUTATIVE (AFU_ORTHOLOGUE AFUA_4G03310)-RELATED"/>
    <property type="match status" value="1"/>
</dbReference>
<dbReference type="SUPFAM" id="SSF57701">
    <property type="entry name" value="Zn2/Cys6 DNA-binding domain"/>
    <property type="match status" value="1"/>
</dbReference>
<accession>A0AAD9EC32</accession>
<feature type="domain" description="Zn(2)-C6 fungal-type" evidence="7">
    <location>
        <begin position="95"/>
        <end position="124"/>
    </location>
</feature>
<comment type="caution">
    <text evidence="9">The sequence shown here is derived from an EMBL/GenBank/DDBJ whole genome shotgun (WGS) entry which is preliminary data.</text>
</comment>
<dbReference type="InterPro" id="IPR001138">
    <property type="entry name" value="Zn2Cys6_DnaBD"/>
</dbReference>
<dbReference type="CDD" id="cd00067">
    <property type="entry name" value="GAL4"/>
    <property type="match status" value="1"/>
</dbReference>
<gene>
    <name evidence="9" type="ORF">CCHR01_15130</name>
</gene>
<name>A0AAD9EC32_9PEZI</name>
<evidence type="ECO:0000313" key="10">
    <source>
        <dbReference type="Proteomes" id="UP001243330"/>
    </source>
</evidence>